<evidence type="ECO:0000313" key="1">
    <source>
        <dbReference type="EMBL" id="AIW18985.1"/>
    </source>
</evidence>
<proteinExistence type="predicted"/>
<evidence type="ECO:0008006" key="3">
    <source>
        <dbReference type="Google" id="ProtNLM"/>
    </source>
</evidence>
<name>A0AAN0SBU7_9VIBR</name>
<protein>
    <recommendedName>
        <fullName evidence="3">DUF1028 domain-containing protein</fullName>
    </recommendedName>
</protein>
<dbReference type="PANTHER" id="PTHR39328:SF1">
    <property type="entry name" value="BLL2871 PROTEIN"/>
    <property type="match status" value="1"/>
</dbReference>
<dbReference type="AlphaFoldDB" id="A0AAN0SBU7"/>
<dbReference type="KEGG" id="vcy:IX92_07970"/>
<dbReference type="RefSeq" id="WP_043008221.1">
    <property type="nucleotide sequence ID" value="NZ_CP009617.1"/>
</dbReference>
<keyword evidence="2" id="KW-1185">Reference proteome</keyword>
<dbReference type="Pfam" id="PF06267">
    <property type="entry name" value="DUF1028"/>
    <property type="match status" value="1"/>
</dbReference>
<dbReference type="EMBL" id="CP009617">
    <property type="protein sequence ID" value="AIW18985.1"/>
    <property type="molecule type" value="Genomic_DNA"/>
</dbReference>
<gene>
    <name evidence="1" type="ORF">IX92_07970</name>
</gene>
<dbReference type="Gene3D" id="3.60.20.10">
    <property type="entry name" value="Glutamine Phosphoribosylpyrophosphate, subunit 1, domain 1"/>
    <property type="match status" value="1"/>
</dbReference>
<accession>A0AAN0SBU7</accession>
<reference evidence="1 2" key="1">
    <citation type="submission" date="2014-10" db="EMBL/GenBank/DDBJ databases">
        <title>The Complete Genome Sequence for the Shellfish Pathogen Vibrio coralliilyticus RE98 Isolated from a Shellfish Hatchery.</title>
        <authorList>
            <person name="Richards G.P."/>
            <person name="Bono J.L."/>
            <person name="Watson M.A."/>
            <person name="Needleman D.S."/>
        </authorList>
    </citation>
    <scope>NUCLEOTIDE SEQUENCE [LARGE SCALE GENOMIC DNA]</scope>
    <source>
        <strain evidence="1 2">RE98</strain>
    </source>
</reference>
<evidence type="ECO:0000313" key="2">
    <source>
        <dbReference type="Proteomes" id="UP000030081"/>
    </source>
</evidence>
<sequence length="233" mass="24863">MTISLIHVNPKTGLSASITATGGVAVGGYVNHSWRNLGGCATQGLFTNPWYADLARKCLTEGMSAAETVEALKAGDAEFSKRQCLVMDKNGNSAFIHGNDNVPVTGSIAFPTLAVAGNMLESNSVLAALADSFLEQVAINVESVKAGGVPTYRHDYEDQLPETLISALEKALQAGGDKRGTFSASLRVESMTKAPVDIRVDWADGDLIEALRKVLRHVRGAEFQEFLNNLPNQ</sequence>
<dbReference type="PANTHER" id="PTHR39328">
    <property type="entry name" value="BLL2871 PROTEIN"/>
    <property type="match status" value="1"/>
</dbReference>
<dbReference type="InterPro" id="IPR010430">
    <property type="entry name" value="DUF1028"/>
</dbReference>
<dbReference type="Proteomes" id="UP000030081">
    <property type="component" value="Chromosome 1"/>
</dbReference>
<organism evidence="1 2">
    <name type="scientific">Vibrio coralliilyticus</name>
    <dbReference type="NCBI Taxonomy" id="190893"/>
    <lineage>
        <taxon>Bacteria</taxon>
        <taxon>Pseudomonadati</taxon>
        <taxon>Pseudomonadota</taxon>
        <taxon>Gammaproteobacteria</taxon>
        <taxon>Vibrionales</taxon>
        <taxon>Vibrionaceae</taxon>
        <taxon>Vibrio</taxon>
    </lineage>
</organism>
<dbReference type="InterPro" id="IPR029055">
    <property type="entry name" value="Ntn_hydrolases_N"/>
</dbReference>
<dbReference type="SUPFAM" id="SSF56235">
    <property type="entry name" value="N-terminal nucleophile aminohydrolases (Ntn hydrolases)"/>
    <property type="match status" value="1"/>
</dbReference>